<dbReference type="Proteomes" id="UP000711488">
    <property type="component" value="Unassembled WGS sequence"/>
</dbReference>
<gene>
    <name evidence="2" type="ORF">HAZT_HAZT011150</name>
</gene>
<reference evidence="2" key="3">
    <citation type="submission" date="2019-06" db="EMBL/GenBank/DDBJ databases">
        <authorList>
            <person name="Poynton C."/>
            <person name="Hasenbein S."/>
            <person name="Benoit J.B."/>
            <person name="Sepulveda M.S."/>
            <person name="Poelchau M.F."/>
            <person name="Murali S.C."/>
            <person name="Chen S."/>
            <person name="Glastad K.M."/>
            <person name="Werren J.H."/>
            <person name="Vineis J.H."/>
            <person name="Bowen J.L."/>
            <person name="Friedrich M."/>
            <person name="Jones J."/>
            <person name="Robertson H.M."/>
            <person name="Feyereisen R."/>
            <person name="Mechler-Hickson A."/>
            <person name="Mathers N."/>
            <person name="Lee C.E."/>
            <person name="Colbourne J.K."/>
            <person name="Biales A."/>
            <person name="Johnston J.S."/>
            <person name="Wellborn G.A."/>
            <person name="Rosendale A.J."/>
            <person name="Cridge A.G."/>
            <person name="Munoz-Torres M.C."/>
            <person name="Bain P.A."/>
            <person name="Manny A.R."/>
            <person name="Major K.M."/>
            <person name="Lambert F.N."/>
            <person name="Vulpe C.D."/>
            <person name="Tuck P."/>
            <person name="Blalock B.J."/>
            <person name="Lin Y.-Y."/>
            <person name="Smith M.E."/>
            <person name="Ochoa-Acuna H."/>
            <person name="Chen M.-J.M."/>
            <person name="Childers C.P."/>
            <person name="Qu J."/>
            <person name="Dugan S."/>
            <person name="Lee S.L."/>
            <person name="Chao H."/>
            <person name="Dinh H."/>
            <person name="Han Y."/>
            <person name="Doddapaneni H."/>
            <person name="Worley K.C."/>
            <person name="Muzny D.M."/>
            <person name="Gibbs R.A."/>
            <person name="Richards S."/>
        </authorList>
    </citation>
    <scope>NUCLEOTIDE SEQUENCE</scope>
    <source>
        <strain evidence="2">HAZT.00-mixed</strain>
        <tissue evidence="2">Whole organism</tissue>
    </source>
</reference>
<sequence length="104" mass="12442">MNAKTERKDYERKDYERQDSERKDSKHKDSKHKDSERKDYERKGYERKDFERKDYERASEPVTQEDRRSRSVFLSSLTTAGSDELRDAWQPRQAVLLYTSGSAA</sequence>
<feature type="region of interest" description="Disordered" evidence="1">
    <location>
        <begin position="1"/>
        <end position="71"/>
    </location>
</feature>
<evidence type="ECO:0000256" key="1">
    <source>
        <dbReference type="SAM" id="MobiDB-lite"/>
    </source>
</evidence>
<protein>
    <submittedName>
        <fullName evidence="2">Uncharacterized protein</fullName>
    </submittedName>
</protein>
<comment type="caution">
    <text evidence="2">The sequence shown here is derived from an EMBL/GenBank/DDBJ whole genome shotgun (WGS) entry which is preliminary data.</text>
</comment>
<dbReference type="EMBL" id="JQDR03004650">
    <property type="protein sequence ID" value="KAA0201948.1"/>
    <property type="molecule type" value="Genomic_DNA"/>
</dbReference>
<organism evidence="2">
    <name type="scientific">Hyalella azteca</name>
    <name type="common">Amphipod</name>
    <dbReference type="NCBI Taxonomy" id="294128"/>
    <lineage>
        <taxon>Eukaryota</taxon>
        <taxon>Metazoa</taxon>
        <taxon>Ecdysozoa</taxon>
        <taxon>Arthropoda</taxon>
        <taxon>Crustacea</taxon>
        <taxon>Multicrustacea</taxon>
        <taxon>Malacostraca</taxon>
        <taxon>Eumalacostraca</taxon>
        <taxon>Peracarida</taxon>
        <taxon>Amphipoda</taxon>
        <taxon>Senticaudata</taxon>
        <taxon>Talitrida</taxon>
        <taxon>Talitroidea</taxon>
        <taxon>Hyalellidae</taxon>
        <taxon>Hyalella</taxon>
    </lineage>
</organism>
<evidence type="ECO:0000313" key="2">
    <source>
        <dbReference type="EMBL" id="KAA0201948.1"/>
    </source>
</evidence>
<name>A0A6A0H866_HYAAZ</name>
<reference evidence="2" key="1">
    <citation type="submission" date="2014-08" db="EMBL/GenBank/DDBJ databases">
        <authorList>
            <person name="Murali S."/>
            <person name="Richards S."/>
            <person name="Bandaranaike D."/>
            <person name="Bellair M."/>
            <person name="Blankenburg K."/>
            <person name="Chao H."/>
            <person name="Dinh H."/>
            <person name="Doddapaneni H."/>
            <person name="Dugan-Rocha S."/>
            <person name="Elkadiri S."/>
            <person name="Gnanaolivu R."/>
            <person name="Hughes D."/>
            <person name="Lee S."/>
            <person name="Li M."/>
            <person name="Ming W."/>
            <person name="Munidasa M."/>
            <person name="Muniz J."/>
            <person name="Nguyen L."/>
            <person name="Osuji N."/>
            <person name="Pu L.-L."/>
            <person name="Puazo M."/>
            <person name="Skinner E."/>
            <person name="Qu C."/>
            <person name="Quiroz J."/>
            <person name="Raj R."/>
            <person name="Weissenberger G."/>
            <person name="Xin Y."/>
            <person name="Zou X."/>
            <person name="Han Y."/>
            <person name="Worley K."/>
            <person name="Muzny D."/>
            <person name="Gibbs R."/>
        </authorList>
    </citation>
    <scope>NUCLEOTIDE SEQUENCE</scope>
    <source>
        <strain evidence="2">HAZT.00-mixed</strain>
        <tissue evidence="2">Whole organism</tissue>
    </source>
</reference>
<feature type="compositionally biased region" description="Basic and acidic residues" evidence="1">
    <location>
        <begin position="1"/>
        <end position="69"/>
    </location>
</feature>
<accession>A0A6A0H866</accession>
<reference evidence="2" key="2">
    <citation type="journal article" date="2018" name="Environ. Sci. Technol.">
        <title>The Toxicogenome of Hyalella azteca: A Model for Sediment Ecotoxicology and Evolutionary Toxicology.</title>
        <authorList>
            <person name="Poynton H.C."/>
            <person name="Hasenbein S."/>
            <person name="Benoit J.B."/>
            <person name="Sepulveda M.S."/>
            <person name="Poelchau M.F."/>
            <person name="Hughes D.S.T."/>
            <person name="Murali S.C."/>
            <person name="Chen S."/>
            <person name="Glastad K.M."/>
            <person name="Goodisman M.A.D."/>
            <person name="Werren J.H."/>
            <person name="Vineis J.H."/>
            <person name="Bowen J.L."/>
            <person name="Friedrich M."/>
            <person name="Jones J."/>
            <person name="Robertson H.M."/>
            <person name="Feyereisen R."/>
            <person name="Mechler-Hickson A."/>
            <person name="Mathers N."/>
            <person name="Lee C.E."/>
            <person name="Colbourne J.K."/>
            <person name="Biales A."/>
            <person name="Johnston J.S."/>
            <person name="Wellborn G.A."/>
            <person name="Rosendale A.J."/>
            <person name="Cridge A.G."/>
            <person name="Munoz-Torres M.C."/>
            <person name="Bain P.A."/>
            <person name="Manny A.R."/>
            <person name="Major K.M."/>
            <person name="Lambert F.N."/>
            <person name="Vulpe C.D."/>
            <person name="Tuck P."/>
            <person name="Blalock B.J."/>
            <person name="Lin Y.Y."/>
            <person name="Smith M.E."/>
            <person name="Ochoa-Acuna H."/>
            <person name="Chen M.M."/>
            <person name="Childers C.P."/>
            <person name="Qu J."/>
            <person name="Dugan S."/>
            <person name="Lee S.L."/>
            <person name="Chao H."/>
            <person name="Dinh H."/>
            <person name="Han Y."/>
            <person name="Doddapaneni H."/>
            <person name="Worley K.C."/>
            <person name="Muzny D.M."/>
            <person name="Gibbs R.A."/>
            <person name="Richards S."/>
        </authorList>
    </citation>
    <scope>NUCLEOTIDE SEQUENCE</scope>
    <source>
        <strain evidence="2">HAZT.00-mixed</strain>
        <tissue evidence="2">Whole organism</tissue>
    </source>
</reference>
<proteinExistence type="predicted"/>
<dbReference type="AlphaFoldDB" id="A0A6A0H866"/>
<feature type="non-terminal residue" evidence="2">
    <location>
        <position position="104"/>
    </location>
</feature>